<keyword evidence="1" id="KW-0812">Transmembrane</keyword>
<evidence type="ECO:0000256" key="1">
    <source>
        <dbReference type="SAM" id="Phobius"/>
    </source>
</evidence>
<keyword evidence="3" id="KW-1185">Reference proteome</keyword>
<evidence type="ECO:0000313" key="2">
    <source>
        <dbReference type="EMBL" id="RKF68715.1"/>
    </source>
</evidence>
<keyword evidence="1" id="KW-0472">Membrane</keyword>
<proteinExistence type="predicted"/>
<keyword evidence="1" id="KW-1133">Transmembrane helix</keyword>
<sequence>MFQLSTMDISPVNPMLYFPGASAWPEEYKGKLLMEKLMQNQINNIEKQGIKNGEEIAGLNLRVGKVEQQVTQLTEVVTDTNLRVGKLEYQMVTLTEAVTDIGVRVGKTEQNISRIDGHLLRIDDRLVHIDKRFEQVDKRFEQIDKRFEQVDARFVKIEASLSAMQKMFYDLMIQQTRWIISMMLVLVGATFTAARFIH</sequence>
<protein>
    <recommendedName>
        <fullName evidence="4">t-SNARE coiled-coil homology domain-containing protein</fullName>
    </recommendedName>
</protein>
<evidence type="ECO:0000313" key="3">
    <source>
        <dbReference type="Proteomes" id="UP000284853"/>
    </source>
</evidence>
<accession>A0ABX9PYV8</accession>
<feature type="transmembrane region" description="Helical" evidence="1">
    <location>
        <begin position="178"/>
        <end position="197"/>
    </location>
</feature>
<reference evidence="2 3" key="1">
    <citation type="submission" date="2017-08" db="EMBL/GenBank/DDBJ databases">
        <title>Comparative genomics of bacteria isolated from necrotic lesions of AOD affected trees.</title>
        <authorList>
            <person name="Doonan J."/>
            <person name="Denman S."/>
            <person name="Mcdonald J.E."/>
        </authorList>
    </citation>
    <scope>NUCLEOTIDE SEQUENCE [LARGE SCALE GENOMIC DNA]</scope>
    <source>
        <strain evidence="2 3">CIP 105588</strain>
    </source>
</reference>
<dbReference type="Gene3D" id="1.20.5.340">
    <property type="match status" value="1"/>
</dbReference>
<name>A0ABX9PYV8_9GAMM</name>
<evidence type="ECO:0008006" key="4">
    <source>
        <dbReference type="Google" id="ProtNLM"/>
    </source>
</evidence>
<dbReference type="GeneID" id="302709180"/>
<organism evidence="2 3">
    <name type="scientific">Rahnella variigena</name>
    <dbReference type="NCBI Taxonomy" id="574964"/>
    <lineage>
        <taxon>Bacteria</taxon>
        <taxon>Pseudomonadati</taxon>
        <taxon>Pseudomonadota</taxon>
        <taxon>Gammaproteobacteria</taxon>
        <taxon>Enterobacterales</taxon>
        <taxon>Yersiniaceae</taxon>
        <taxon>Rahnella</taxon>
    </lineage>
</organism>
<dbReference type="EMBL" id="NSDJ01000001">
    <property type="protein sequence ID" value="RKF68715.1"/>
    <property type="molecule type" value="Genomic_DNA"/>
</dbReference>
<dbReference type="RefSeq" id="WP_120160479.1">
    <property type="nucleotide sequence ID" value="NZ_CAUQXO010000022.1"/>
</dbReference>
<dbReference type="Proteomes" id="UP000284853">
    <property type="component" value="Unassembled WGS sequence"/>
</dbReference>
<comment type="caution">
    <text evidence="2">The sequence shown here is derived from an EMBL/GenBank/DDBJ whole genome shotgun (WGS) entry which is preliminary data.</text>
</comment>
<gene>
    <name evidence="2" type="ORF">CKQ54_10225</name>
</gene>
<dbReference type="Gene3D" id="6.10.250.2540">
    <property type="match status" value="1"/>
</dbReference>
<dbReference type="SUPFAM" id="SSF57997">
    <property type="entry name" value="Tropomyosin"/>
    <property type="match status" value="1"/>
</dbReference>